<dbReference type="AlphaFoldDB" id="A0A2V1DMI5"/>
<accession>A0A2V1DMI5</accession>
<proteinExistence type="predicted"/>
<evidence type="ECO:0000313" key="2">
    <source>
        <dbReference type="Proteomes" id="UP000244855"/>
    </source>
</evidence>
<keyword evidence="2" id="KW-1185">Reference proteome</keyword>
<gene>
    <name evidence="1" type="ORF">DM02DRAFT_630182</name>
</gene>
<reference evidence="1 2" key="1">
    <citation type="journal article" date="2018" name="Sci. Rep.">
        <title>Comparative genomics provides insights into the lifestyle and reveals functional heterogeneity of dark septate endophytic fungi.</title>
        <authorList>
            <person name="Knapp D.G."/>
            <person name="Nemeth J.B."/>
            <person name="Barry K."/>
            <person name="Hainaut M."/>
            <person name="Henrissat B."/>
            <person name="Johnson J."/>
            <person name="Kuo A."/>
            <person name="Lim J.H.P."/>
            <person name="Lipzen A."/>
            <person name="Nolan M."/>
            <person name="Ohm R.A."/>
            <person name="Tamas L."/>
            <person name="Grigoriev I.V."/>
            <person name="Spatafora J.W."/>
            <person name="Nagy L.G."/>
            <person name="Kovacs G.M."/>
        </authorList>
    </citation>
    <scope>NUCLEOTIDE SEQUENCE [LARGE SCALE GENOMIC DNA]</scope>
    <source>
        <strain evidence="1 2">DSE2036</strain>
    </source>
</reference>
<dbReference type="Proteomes" id="UP000244855">
    <property type="component" value="Unassembled WGS sequence"/>
</dbReference>
<sequence>MRPHAKAFSDSYTVDVERKGDEIVGRSSRALRLWVSVRIKRGEENGGRPGTYLAFSNGGLEKVRDLSLSLRRVCVTGGMGEERVENEKPFFGAGIAEIPRGMSEGGALERLSVCVPVCSSLSLRRTLGSTSAEVVPFSVAGITKIPYRISEGQAEKRFAVLHCLQNKVPFEWVKYERRRNEEPLRCVYH</sequence>
<evidence type="ECO:0000313" key="1">
    <source>
        <dbReference type="EMBL" id="PVH98469.1"/>
    </source>
</evidence>
<name>A0A2V1DMI5_9PLEO</name>
<dbReference type="EMBL" id="KZ805412">
    <property type="protein sequence ID" value="PVH98469.1"/>
    <property type="molecule type" value="Genomic_DNA"/>
</dbReference>
<organism evidence="1 2">
    <name type="scientific">Periconia macrospinosa</name>
    <dbReference type="NCBI Taxonomy" id="97972"/>
    <lineage>
        <taxon>Eukaryota</taxon>
        <taxon>Fungi</taxon>
        <taxon>Dikarya</taxon>
        <taxon>Ascomycota</taxon>
        <taxon>Pezizomycotina</taxon>
        <taxon>Dothideomycetes</taxon>
        <taxon>Pleosporomycetidae</taxon>
        <taxon>Pleosporales</taxon>
        <taxon>Massarineae</taxon>
        <taxon>Periconiaceae</taxon>
        <taxon>Periconia</taxon>
    </lineage>
</organism>
<protein>
    <submittedName>
        <fullName evidence="1">Uncharacterized protein</fullName>
    </submittedName>
</protein>